<evidence type="ECO:0000256" key="2">
    <source>
        <dbReference type="RuleBase" id="RU003750"/>
    </source>
</evidence>
<evidence type="ECO:0000256" key="1">
    <source>
        <dbReference type="ARBA" id="ARBA00022679"/>
    </source>
</evidence>
<dbReference type="InterPro" id="IPR000462">
    <property type="entry name" value="CDP-OH_P_trans"/>
</dbReference>
<organism evidence="4 5">
    <name type="scientific">Haloarcula pellucida</name>
    <dbReference type="NCBI Taxonomy" id="1427151"/>
    <lineage>
        <taxon>Archaea</taxon>
        <taxon>Methanobacteriati</taxon>
        <taxon>Methanobacteriota</taxon>
        <taxon>Stenosarchaea group</taxon>
        <taxon>Halobacteria</taxon>
        <taxon>Halobacteriales</taxon>
        <taxon>Haloarculaceae</taxon>
        <taxon>Haloarcula</taxon>
    </lineage>
</organism>
<dbReference type="AlphaFoldDB" id="A0A830GJ80"/>
<reference evidence="4" key="1">
    <citation type="journal article" date="2014" name="Int. J. Syst. Evol. Microbiol.">
        <title>Complete genome sequence of Corynebacterium casei LMG S-19264T (=DSM 44701T), isolated from a smear-ripened cheese.</title>
        <authorList>
            <consortium name="US DOE Joint Genome Institute (JGI-PGF)"/>
            <person name="Walter F."/>
            <person name="Albersmeier A."/>
            <person name="Kalinowski J."/>
            <person name="Ruckert C."/>
        </authorList>
    </citation>
    <scope>NUCLEOTIDE SEQUENCE</scope>
    <source>
        <strain evidence="4">JCM 17820</strain>
    </source>
</reference>
<comment type="caution">
    <text evidence="4">The sequence shown here is derived from an EMBL/GenBank/DDBJ whole genome shotgun (WGS) entry which is preliminary data.</text>
</comment>
<gene>
    <name evidence="4" type="ORF">GCM10009030_10620</name>
</gene>
<dbReference type="GO" id="GO:0008654">
    <property type="term" value="P:phospholipid biosynthetic process"/>
    <property type="evidence" value="ECO:0007669"/>
    <property type="project" value="InterPro"/>
</dbReference>
<feature type="transmembrane region" description="Helical" evidence="3">
    <location>
        <begin position="185"/>
        <end position="202"/>
    </location>
</feature>
<feature type="transmembrane region" description="Helical" evidence="3">
    <location>
        <begin position="66"/>
        <end position="88"/>
    </location>
</feature>
<feature type="transmembrane region" description="Helical" evidence="3">
    <location>
        <begin position="100"/>
        <end position="119"/>
    </location>
</feature>
<dbReference type="NCBIfam" id="NF038086">
    <property type="entry name" value="anchor_synt_A"/>
    <property type="match status" value="1"/>
</dbReference>
<dbReference type="Gene3D" id="1.20.120.1760">
    <property type="match status" value="1"/>
</dbReference>
<evidence type="ECO:0000313" key="5">
    <source>
        <dbReference type="Proteomes" id="UP000605784"/>
    </source>
</evidence>
<proteinExistence type="inferred from homology"/>
<feature type="transmembrane region" description="Helical" evidence="3">
    <location>
        <begin position="12"/>
        <end position="30"/>
    </location>
</feature>
<dbReference type="Proteomes" id="UP000605784">
    <property type="component" value="Unassembled WGS sequence"/>
</dbReference>
<dbReference type="InterPro" id="IPR048254">
    <property type="entry name" value="CDP_ALCOHOL_P_TRANSF_CS"/>
</dbReference>
<keyword evidence="3" id="KW-0472">Membrane</keyword>
<dbReference type="GO" id="GO:0016780">
    <property type="term" value="F:phosphotransferase activity, for other substituted phosphate groups"/>
    <property type="evidence" value="ECO:0007669"/>
    <property type="project" value="InterPro"/>
</dbReference>
<dbReference type="RefSeq" id="WP_188995229.1">
    <property type="nucleotide sequence ID" value="NZ_BMOU01000001.1"/>
</dbReference>
<reference evidence="4" key="2">
    <citation type="submission" date="2020-09" db="EMBL/GenBank/DDBJ databases">
        <authorList>
            <person name="Sun Q."/>
            <person name="Ohkuma M."/>
        </authorList>
    </citation>
    <scope>NUCLEOTIDE SEQUENCE</scope>
    <source>
        <strain evidence="4">JCM 17820</strain>
    </source>
</reference>
<protein>
    <submittedName>
        <fullName evidence="4">CDP-diacylglycerol--serine O-phosphatidyltransferase</fullName>
    </submittedName>
</protein>
<name>A0A830GJ80_9EURY</name>
<feature type="transmembrane region" description="Helical" evidence="3">
    <location>
        <begin position="140"/>
        <end position="173"/>
    </location>
</feature>
<dbReference type="InterPro" id="IPR043130">
    <property type="entry name" value="CDP-OH_PTrfase_TM_dom"/>
</dbReference>
<accession>A0A830GJ80</accession>
<keyword evidence="3" id="KW-1133">Transmembrane helix</keyword>
<keyword evidence="3" id="KW-0812">Transmembrane</keyword>
<feature type="transmembrane region" description="Helical" evidence="3">
    <location>
        <begin position="209"/>
        <end position="226"/>
    </location>
</feature>
<dbReference type="Pfam" id="PF01066">
    <property type="entry name" value="CDP-OH_P_transf"/>
    <property type="match status" value="1"/>
</dbReference>
<keyword evidence="5" id="KW-1185">Reference proteome</keyword>
<dbReference type="GO" id="GO:0016020">
    <property type="term" value="C:membrane"/>
    <property type="evidence" value="ECO:0007669"/>
    <property type="project" value="InterPro"/>
</dbReference>
<evidence type="ECO:0000256" key="3">
    <source>
        <dbReference type="SAM" id="Phobius"/>
    </source>
</evidence>
<keyword evidence="1 2" id="KW-0808">Transferase</keyword>
<comment type="similarity">
    <text evidence="2">Belongs to the CDP-alcohol phosphatidyltransferase class-I family.</text>
</comment>
<dbReference type="EMBL" id="BMOU01000001">
    <property type="protein sequence ID" value="GGN89669.1"/>
    <property type="molecule type" value="Genomic_DNA"/>
</dbReference>
<evidence type="ECO:0000313" key="4">
    <source>
        <dbReference type="EMBL" id="GGN89669.1"/>
    </source>
</evidence>
<sequence length="228" mass="23541">MGFEVHRRLSVADAVTLVNAVVGFAAGAVAFADLHLAARLLLLSVIVDALDGIVARSSDSSEVGPLLDSITDVVSFGVTPSLFVYVLLTDAFGGIEAGTPLVFVGLVLVASLYAVLSVVRTAFYSTYFDAPDERPGMPNSLGAIVLATAYLAGVTDPVVVAAGVALLAVAQVAPFDYPKPGVKTVGPMGVVLFGSVVAPTALGRAAPRLMLAIALLFFALGPRYYWLD</sequence>
<dbReference type="PROSITE" id="PS00379">
    <property type="entry name" value="CDP_ALCOHOL_P_TRANSF"/>
    <property type="match status" value="1"/>
</dbReference>